<dbReference type="Proteomes" id="UP000012063">
    <property type="component" value="Unassembled WGS sequence"/>
</dbReference>
<evidence type="ECO:0000256" key="13">
    <source>
        <dbReference type="PIRSR" id="PIRSR604809-2"/>
    </source>
</evidence>
<feature type="binding site" evidence="14">
    <location>
        <position position="190"/>
    </location>
    <ligand>
        <name>Mg(2+)</name>
        <dbReference type="ChEBI" id="CHEBI:18420"/>
        <label>1</label>
    </ligand>
</feature>
<evidence type="ECO:0000313" key="21">
    <source>
        <dbReference type="EMBL" id="CCU78525.1"/>
    </source>
</evidence>
<feature type="binding site" evidence="13">
    <location>
        <position position="185"/>
    </location>
    <ligand>
        <name>ATP</name>
        <dbReference type="ChEBI" id="CHEBI:30616"/>
    </ligand>
</feature>
<dbReference type="Pfam" id="PF03951">
    <property type="entry name" value="Gln-synt_N"/>
    <property type="match status" value="1"/>
</dbReference>
<evidence type="ECO:0000256" key="12">
    <source>
        <dbReference type="PIRSR" id="PIRSR604809-1"/>
    </source>
</evidence>
<organism evidence="21 22">
    <name type="scientific">Halanaerobium saccharolyticum subsp. saccharolyticum DSM 6643</name>
    <dbReference type="NCBI Taxonomy" id="1293054"/>
    <lineage>
        <taxon>Bacteria</taxon>
        <taxon>Bacillati</taxon>
        <taxon>Bacillota</taxon>
        <taxon>Clostridia</taxon>
        <taxon>Halanaerobiales</taxon>
        <taxon>Halanaerobiaceae</taxon>
        <taxon>Halanaerobium</taxon>
    </lineage>
</organism>
<evidence type="ECO:0000256" key="4">
    <source>
        <dbReference type="ARBA" id="ARBA00021364"/>
    </source>
</evidence>
<evidence type="ECO:0000313" key="22">
    <source>
        <dbReference type="Proteomes" id="UP000012063"/>
    </source>
</evidence>
<dbReference type="PROSITE" id="PS51986">
    <property type="entry name" value="GS_BETA_GRASP"/>
    <property type="match status" value="1"/>
</dbReference>
<dbReference type="FunCoup" id="M5DZA6">
    <property type="interactions" value="395"/>
</dbReference>
<comment type="caution">
    <text evidence="21">The sequence shown here is derived from an EMBL/GenBank/DDBJ whole genome shotgun (WGS) entry which is preliminary data.</text>
</comment>
<feature type="modified residue" description="O-AMP-tyrosine" evidence="15">
    <location>
        <position position="374"/>
    </location>
</feature>
<dbReference type="PROSITE" id="PS51987">
    <property type="entry name" value="GS_CATALYTIC"/>
    <property type="match status" value="1"/>
</dbReference>
<dbReference type="GO" id="GO:0005524">
    <property type="term" value="F:ATP binding"/>
    <property type="evidence" value="ECO:0007669"/>
    <property type="project" value="UniProtKB-KW"/>
</dbReference>
<evidence type="ECO:0000256" key="3">
    <source>
        <dbReference type="ARBA" id="ARBA00012937"/>
    </source>
</evidence>
<name>M5DZA6_9FIRM</name>
<keyword evidence="5" id="KW-0963">Cytoplasm</keyword>
<dbReference type="GO" id="GO:0006542">
    <property type="term" value="P:glutamine biosynthetic process"/>
    <property type="evidence" value="ECO:0007669"/>
    <property type="project" value="InterPro"/>
</dbReference>
<dbReference type="FunFam" id="3.30.590.10:FF:000003">
    <property type="entry name" value="Glutamine synthetase 2"/>
    <property type="match status" value="1"/>
</dbReference>
<keyword evidence="9 13" id="KW-0067">ATP-binding</keyword>
<feature type="binding site" evidence="12">
    <location>
        <position position="317"/>
    </location>
    <ligand>
        <name>L-glutamate</name>
        <dbReference type="ChEBI" id="CHEBI:29985"/>
    </ligand>
</feature>
<dbReference type="InterPro" id="IPR008147">
    <property type="entry name" value="Gln_synt_N"/>
</dbReference>
<feature type="binding site" evidence="13">
    <location>
        <begin position="200"/>
        <end position="202"/>
    </location>
    <ligand>
        <name>ATP</name>
        <dbReference type="ChEBI" id="CHEBI:30616"/>
    </ligand>
</feature>
<comment type="cofactor">
    <cofactor evidence="14">
        <name>Mg(2+)</name>
        <dbReference type="ChEBI" id="CHEBI:18420"/>
    </cofactor>
    <text evidence="14">Binds 2 Mg(2+) ions per subunit.</text>
</comment>
<evidence type="ECO:0000256" key="17">
    <source>
        <dbReference type="RuleBase" id="RU000384"/>
    </source>
</evidence>
<dbReference type="EMBL" id="CAUI01000005">
    <property type="protein sequence ID" value="CCU78525.1"/>
    <property type="molecule type" value="Genomic_DNA"/>
</dbReference>
<evidence type="ECO:0000256" key="2">
    <source>
        <dbReference type="ARBA" id="ARBA00009897"/>
    </source>
</evidence>
<feature type="binding site" evidence="13">
    <location>
        <begin position="248"/>
        <end position="250"/>
    </location>
    <ligand>
        <name>ATP</name>
        <dbReference type="ChEBI" id="CHEBI:30616"/>
    </ligand>
</feature>
<dbReference type="SUPFAM" id="SSF55931">
    <property type="entry name" value="Glutamine synthetase/guanido kinase"/>
    <property type="match status" value="1"/>
</dbReference>
<comment type="similarity">
    <text evidence="2 16 17">Belongs to the glutamine synthetase family.</text>
</comment>
<evidence type="ECO:0000259" key="19">
    <source>
        <dbReference type="PROSITE" id="PS51986"/>
    </source>
</evidence>
<evidence type="ECO:0000256" key="15">
    <source>
        <dbReference type="PIRSR" id="PIRSR604809-50"/>
    </source>
</evidence>
<evidence type="ECO:0000256" key="5">
    <source>
        <dbReference type="ARBA" id="ARBA00022490"/>
    </source>
</evidence>
<keyword evidence="7 14" id="KW-0479">Metal-binding</keyword>
<dbReference type="GO" id="GO:0046872">
    <property type="term" value="F:metal ion binding"/>
    <property type="evidence" value="ECO:0007669"/>
    <property type="project" value="UniProtKB-KW"/>
</dbReference>
<comment type="catalytic activity">
    <reaction evidence="11 18">
        <text>L-glutamate + NH4(+) + ATP = L-glutamine + ADP + phosphate + H(+)</text>
        <dbReference type="Rhea" id="RHEA:16169"/>
        <dbReference type="ChEBI" id="CHEBI:15378"/>
        <dbReference type="ChEBI" id="CHEBI:28938"/>
        <dbReference type="ChEBI" id="CHEBI:29985"/>
        <dbReference type="ChEBI" id="CHEBI:30616"/>
        <dbReference type="ChEBI" id="CHEBI:43474"/>
        <dbReference type="ChEBI" id="CHEBI:58359"/>
        <dbReference type="ChEBI" id="CHEBI:456216"/>
        <dbReference type="EC" id="6.3.1.2"/>
    </reaction>
</comment>
<dbReference type="Pfam" id="PF00120">
    <property type="entry name" value="Gln-synt_C"/>
    <property type="match status" value="1"/>
</dbReference>
<feature type="domain" description="GS catalytic" evidence="20">
    <location>
        <begin position="110"/>
        <end position="445"/>
    </location>
</feature>
<dbReference type="InterPro" id="IPR027303">
    <property type="entry name" value="Gln_synth_gly_rich_site"/>
</dbReference>
<evidence type="ECO:0000256" key="14">
    <source>
        <dbReference type="PIRSR" id="PIRSR604809-3"/>
    </source>
</evidence>
<dbReference type="NCBIfam" id="TIGR00653">
    <property type="entry name" value="GlnA"/>
    <property type="match status" value="1"/>
</dbReference>
<dbReference type="SMART" id="SM01230">
    <property type="entry name" value="Gln-synt_C"/>
    <property type="match status" value="1"/>
</dbReference>
<feature type="binding site" evidence="13">
    <location>
        <position position="317"/>
    </location>
    <ligand>
        <name>ATP</name>
        <dbReference type="ChEBI" id="CHEBI:30616"/>
    </ligand>
</feature>
<evidence type="ECO:0000259" key="20">
    <source>
        <dbReference type="PROSITE" id="PS51987"/>
    </source>
</evidence>
<dbReference type="SUPFAM" id="SSF54368">
    <property type="entry name" value="Glutamine synthetase, N-terminal domain"/>
    <property type="match status" value="1"/>
</dbReference>
<dbReference type="AlphaFoldDB" id="M5DZA6"/>
<dbReference type="eggNOG" id="COG0174">
    <property type="taxonomic scope" value="Bacteria"/>
</dbReference>
<proteinExistence type="inferred from homology"/>
<dbReference type="InterPro" id="IPR036651">
    <property type="entry name" value="Gln_synt_N_sf"/>
</dbReference>
<dbReference type="InterPro" id="IPR004809">
    <property type="entry name" value="Gln_synth_I"/>
</dbReference>
<feature type="binding site" evidence="14">
    <location>
        <position position="334"/>
    </location>
    <ligand>
        <name>Mg(2+)</name>
        <dbReference type="ChEBI" id="CHEBI:18420"/>
        <label>1</label>
    </ligand>
</feature>
<evidence type="ECO:0000256" key="16">
    <source>
        <dbReference type="PROSITE-ProRule" id="PRU01330"/>
    </source>
</evidence>
<feature type="binding site" evidence="12">
    <location>
        <position position="336"/>
    </location>
    <ligand>
        <name>L-glutamate</name>
        <dbReference type="ChEBI" id="CHEBI:29985"/>
    </ligand>
</feature>
<evidence type="ECO:0000256" key="1">
    <source>
        <dbReference type="ARBA" id="ARBA00004496"/>
    </source>
</evidence>
<sequence length="445" mass="49910">MMSKYSKEDILKMAEEKNVRFIRMQFTDILGIVKNVAITVKQLEDALDNKIMFDGSSIDGFTRIQESDMYLRPDYDTFTIFPWRPEEGGVVARLICDVYKPDGEPFSGGPRNVLKKALKEAEEMGYEMNVGPEPEFFLFQLDEKGDATTITHDNGGYFDLGPLDKGINARRSIVLALEEMGFEVEASHHEVAPGQHEIDFKYAPALETADNIATFKFVTKSIAHEHGLHATFMPKPIFGENGSGMHVHQSLFKDGKNVFYDENDRLGLSQTGYYYIGGLLKHARAITAITNPSINSYKRLVPGYEAPVYVAWSSANRSALIRIPAARGAGTRLELRNPDPTANPYLAIAVMLKAGLDGIKNKIEPPEEVLENIYEMTAAKKAEKSIESLPANINEAVNLLLEDDVITSVLGEHVLEHFVAAKKVEWDEYRTQVSQWELDKYLSTF</sequence>
<protein>
    <recommendedName>
        <fullName evidence="4 18">Glutamine synthetase</fullName>
        <ecNumber evidence="3 18">6.3.1.2</ecNumber>
    </recommendedName>
</protein>
<evidence type="ECO:0000256" key="9">
    <source>
        <dbReference type="ARBA" id="ARBA00022840"/>
    </source>
</evidence>
<gene>
    <name evidence="21" type="ORF">HSACCH_00679</name>
</gene>
<feature type="binding site" evidence="14">
    <location>
        <position position="197"/>
    </location>
    <ligand>
        <name>Mg(2+)</name>
        <dbReference type="ChEBI" id="CHEBI:18420"/>
        <label>1</label>
    </ligand>
</feature>
<feature type="binding site" evidence="14">
    <location>
        <position position="246"/>
    </location>
    <ligand>
        <name>Mg(2+)</name>
        <dbReference type="ChEBI" id="CHEBI:18420"/>
        <label>1</label>
    </ligand>
</feature>
<keyword evidence="8 13" id="KW-0547">Nucleotide-binding</keyword>
<dbReference type="InterPro" id="IPR027302">
    <property type="entry name" value="Gln_synth_N_conserv_site"/>
</dbReference>
<evidence type="ECO:0000256" key="18">
    <source>
        <dbReference type="RuleBase" id="RU004356"/>
    </source>
</evidence>
<keyword evidence="6 18" id="KW-0436">Ligase</keyword>
<dbReference type="PANTHER" id="PTHR43785">
    <property type="entry name" value="GAMMA-GLUTAMYLPUTRESCINE SYNTHETASE"/>
    <property type="match status" value="1"/>
</dbReference>
<dbReference type="Gene3D" id="3.10.20.70">
    <property type="entry name" value="Glutamine synthetase, N-terminal domain"/>
    <property type="match status" value="1"/>
</dbReference>
<evidence type="ECO:0000256" key="7">
    <source>
        <dbReference type="ARBA" id="ARBA00022723"/>
    </source>
</evidence>
<evidence type="ECO:0000256" key="6">
    <source>
        <dbReference type="ARBA" id="ARBA00022598"/>
    </source>
</evidence>
<dbReference type="STRING" id="1293054.HSACCH_00679"/>
<evidence type="ECO:0000256" key="10">
    <source>
        <dbReference type="ARBA" id="ARBA00022842"/>
    </source>
</evidence>
<dbReference type="InParanoid" id="M5DZA6"/>
<dbReference type="EC" id="6.3.1.2" evidence="3 18"/>
<dbReference type="PANTHER" id="PTHR43785:SF12">
    <property type="entry name" value="TYPE-1 GLUTAMINE SYNTHETASE 2"/>
    <property type="match status" value="1"/>
</dbReference>
<reference evidence="22" key="1">
    <citation type="journal article" date="2013" name="Genome Announc.">
        <title>Genome Sequence of Halanaerobium saccharolyticum subsp. saccharolyticum Strain DSM 6643T, a Halophilic Hydrogen-Producing Bacterium.</title>
        <authorList>
            <person name="Kivisto A."/>
            <person name="Larjo A."/>
            <person name="Ciranna A."/>
            <person name="Santala V."/>
            <person name="Roos C."/>
            <person name="Karp M."/>
        </authorList>
    </citation>
    <scope>NUCLEOTIDE SEQUENCE [LARGE SCALE GENOMIC DNA]</scope>
    <source>
        <strain evidence="22">DSM 6643</strain>
    </source>
</reference>
<keyword evidence="15" id="KW-0597">Phosphoprotein</keyword>
<dbReference type="InterPro" id="IPR014746">
    <property type="entry name" value="Gln_synth/guanido_kin_cat_dom"/>
</dbReference>
<dbReference type="InterPro" id="IPR008146">
    <property type="entry name" value="Gln_synth_cat_dom"/>
</dbReference>
<feature type="binding site" evidence="12">
    <location>
        <position position="305"/>
    </location>
    <ligand>
        <name>L-glutamate</name>
        <dbReference type="ChEBI" id="CHEBI:29985"/>
    </ligand>
</feature>
<comment type="subcellular location">
    <subcellularLocation>
        <location evidence="1">Cytoplasm</location>
    </subcellularLocation>
</comment>
<evidence type="ECO:0000256" key="8">
    <source>
        <dbReference type="ARBA" id="ARBA00022741"/>
    </source>
</evidence>
<dbReference type="GO" id="GO:0004356">
    <property type="term" value="F:glutamine synthetase activity"/>
    <property type="evidence" value="ECO:0007669"/>
    <property type="project" value="UniProtKB-EC"/>
</dbReference>
<dbReference type="FunFam" id="3.10.20.70:FF:000005">
    <property type="entry name" value="Glutamine synthetase"/>
    <property type="match status" value="1"/>
</dbReference>
<evidence type="ECO:0000256" key="11">
    <source>
        <dbReference type="ARBA" id="ARBA00049436"/>
    </source>
</evidence>
<keyword evidence="10 14" id="KW-0460">Magnesium</keyword>
<feature type="binding site" evidence="14">
    <location>
        <position position="133"/>
    </location>
    <ligand>
        <name>Mg(2+)</name>
        <dbReference type="ChEBI" id="CHEBI:18420"/>
        <label>1</label>
    </ligand>
</feature>
<feature type="domain" description="GS beta-grasp" evidence="19">
    <location>
        <begin position="17"/>
        <end position="103"/>
    </location>
</feature>
<keyword evidence="22" id="KW-1185">Reference proteome</keyword>
<feature type="binding site" evidence="12">
    <location>
        <position position="299"/>
    </location>
    <ligand>
        <name>L-glutamate</name>
        <dbReference type="ChEBI" id="CHEBI:29985"/>
    </ligand>
</feature>
<feature type="binding site" evidence="14">
    <location>
        <position position="135"/>
    </location>
    <ligand>
        <name>Mg(2+)</name>
        <dbReference type="ChEBI" id="CHEBI:18420"/>
        <label>2</label>
    </ligand>
</feature>
<dbReference type="GO" id="GO:0005737">
    <property type="term" value="C:cytoplasm"/>
    <property type="evidence" value="ECO:0007669"/>
    <property type="project" value="UniProtKB-SubCell"/>
</dbReference>
<feature type="binding site" evidence="12">
    <location>
        <begin position="241"/>
        <end position="242"/>
    </location>
    <ligand>
        <name>L-glutamate</name>
        <dbReference type="ChEBI" id="CHEBI:29985"/>
    </ligand>
</feature>
<dbReference type="PROSITE" id="PS00181">
    <property type="entry name" value="GLNA_ATP"/>
    <property type="match status" value="1"/>
</dbReference>
<dbReference type="PROSITE" id="PS00180">
    <property type="entry name" value="GLNA_1"/>
    <property type="match status" value="1"/>
</dbReference>
<dbReference type="Gene3D" id="3.30.590.10">
    <property type="entry name" value="Glutamine synthetase/guanido kinase, catalytic domain"/>
    <property type="match status" value="1"/>
</dbReference>
<accession>M5DZA6</accession>